<sequence>LNGDTSMEDRSIAVHRFQTDPSVTLFIGSIRAAGLGITLTAASHVVFIEMDWSPLIVQQAEDRCHRVGQKSSVLVQYLFFRNTVDEHI</sequence>
<dbReference type="AlphaFoldDB" id="A0A1E7F6W9"/>
<dbReference type="GO" id="GO:0031297">
    <property type="term" value="P:replication fork processing"/>
    <property type="evidence" value="ECO:0007669"/>
    <property type="project" value="TreeGrafter"/>
</dbReference>
<evidence type="ECO:0000259" key="2">
    <source>
        <dbReference type="PROSITE" id="PS51194"/>
    </source>
</evidence>
<keyword evidence="1" id="KW-0378">Hydrolase</keyword>
<keyword evidence="4" id="KW-1185">Reference proteome</keyword>
<dbReference type="InterPro" id="IPR001650">
    <property type="entry name" value="Helicase_C-like"/>
</dbReference>
<dbReference type="EMBL" id="KV784361">
    <property type="protein sequence ID" value="OEU13932.1"/>
    <property type="molecule type" value="Genomic_DNA"/>
</dbReference>
<dbReference type="OrthoDB" id="45145at2759"/>
<evidence type="ECO:0000313" key="3">
    <source>
        <dbReference type="EMBL" id="OEU13932.1"/>
    </source>
</evidence>
<dbReference type="SMART" id="SM00490">
    <property type="entry name" value="HELICc"/>
    <property type="match status" value="1"/>
</dbReference>
<feature type="domain" description="Helicase C-terminal" evidence="2">
    <location>
        <begin position="1"/>
        <end position="88"/>
    </location>
</feature>
<gene>
    <name evidence="3" type="ORF">FRACYDRAFT_164950</name>
</gene>
<dbReference type="GO" id="GO:0016787">
    <property type="term" value="F:hydrolase activity"/>
    <property type="evidence" value="ECO:0007669"/>
    <property type="project" value="UniProtKB-KW"/>
</dbReference>
<evidence type="ECO:0000256" key="1">
    <source>
        <dbReference type="ARBA" id="ARBA00022801"/>
    </source>
</evidence>
<feature type="non-terminal residue" evidence="3">
    <location>
        <position position="88"/>
    </location>
</feature>
<dbReference type="SUPFAM" id="SSF52540">
    <property type="entry name" value="P-loop containing nucleoside triphosphate hydrolases"/>
    <property type="match status" value="1"/>
</dbReference>
<accession>A0A1E7F6W9</accession>
<dbReference type="InterPro" id="IPR049730">
    <property type="entry name" value="SNF2/RAD54-like_C"/>
</dbReference>
<dbReference type="Proteomes" id="UP000095751">
    <property type="component" value="Unassembled WGS sequence"/>
</dbReference>
<dbReference type="CDD" id="cd18793">
    <property type="entry name" value="SF2_C_SNF"/>
    <property type="match status" value="1"/>
</dbReference>
<organism evidence="3 4">
    <name type="scientific">Fragilariopsis cylindrus CCMP1102</name>
    <dbReference type="NCBI Taxonomy" id="635003"/>
    <lineage>
        <taxon>Eukaryota</taxon>
        <taxon>Sar</taxon>
        <taxon>Stramenopiles</taxon>
        <taxon>Ochrophyta</taxon>
        <taxon>Bacillariophyta</taxon>
        <taxon>Bacillariophyceae</taxon>
        <taxon>Bacillariophycidae</taxon>
        <taxon>Bacillariales</taxon>
        <taxon>Bacillariaceae</taxon>
        <taxon>Fragilariopsis</taxon>
    </lineage>
</organism>
<dbReference type="Gene3D" id="3.40.50.300">
    <property type="entry name" value="P-loop containing nucleotide triphosphate hydrolases"/>
    <property type="match status" value="1"/>
</dbReference>
<dbReference type="PANTHER" id="PTHR45766">
    <property type="entry name" value="DNA ANNEALING HELICASE AND ENDONUCLEASE ZRANB3 FAMILY MEMBER"/>
    <property type="match status" value="1"/>
</dbReference>
<dbReference type="PANTHER" id="PTHR45766:SF6">
    <property type="entry name" value="SWI_SNF-RELATED MATRIX-ASSOCIATED ACTIN-DEPENDENT REGULATOR OF CHROMATIN SUBFAMILY A-LIKE PROTEIN 1"/>
    <property type="match status" value="1"/>
</dbReference>
<dbReference type="InParanoid" id="A0A1E7F6W9"/>
<reference evidence="3 4" key="1">
    <citation type="submission" date="2016-09" db="EMBL/GenBank/DDBJ databases">
        <title>Extensive genetic diversity and differential bi-allelic expression allows diatom success in the polar Southern Ocean.</title>
        <authorList>
            <consortium name="DOE Joint Genome Institute"/>
            <person name="Mock T."/>
            <person name="Otillar R.P."/>
            <person name="Strauss J."/>
            <person name="Dupont C."/>
            <person name="Frickenhaus S."/>
            <person name="Maumus F."/>
            <person name="Mcmullan M."/>
            <person name="Sanges R."/>
            <person name="Schmutz J."/>
            <person name="Toseland A."/>
            <person name="Valas R."/>
            <person name="Veluchamy A."/>
            <person name="Ward B.J."/>
            <person name="Allen A."/>
            <person name="Barry K."/>
            <person name="Falciatore A."/>
            <person name="Ferrante M."/>
            <person name="Fortunato A.E."/>
            <person name="Gloeckner G."/>
            <person name="Gruber A."/>
            <person name="Hipkin R."/>
            <person name="Janech M."/>
            <person name="Kroth P."/>
            <person name="Leese F."/>
            <person name="Lindquist E."/>
            <person name="Lyon B.R."/>
            <person name="Martin J."/>
            <person name="Mayer C."/>
            <person name="Parker M."/>
            <person name="Quesneville H."/>
            <person name="Raymond J."/>
            <person name="Uhlig C."/>
            <person name="Valentin K.U."/>
            <person name="Worden A.Z."/>
            <person name="Armbrust E.V."/>
            <person name="Bowler C."/>
            <person name="Green B."/>
            <person name="Moulton V."/>
            <person name="Van Oosterhout C."/>
            <person name="Grigoriev I."/>
        </authorList>
    </citation>
    <scope>NUCLEOTIDE SEQUENCE [LARGE SCALE GENOMIC DNA]</scope>
    <source>
        <strain evidence="3 4">CCMP1102</strain>
    </source>
</reference>
<protein>
    <recommendedName>
        <fullName evidence="2">Helicase C-terminal domain-containing protein</fullName>
    </recommendedName>
</protein>
<dbReference type="Pfam" id="PF00271">
    <property type="entry name" value="Helicase_C"/>
    <property type="match status" value="1"/>
</dbReference>
<dbReference type="KEGG" id="fcy:FRACYDRAFT_164950"/>
<dbReference type="GO" id="GO:0006281">
    <property type="term" value="P:DNA repair"/>
    <property type="evidence" value="ECO:0007669"/>
    <property type="project" value="TreeGrafter"/>
</dbReference>
<evidence type="ECO:0000313" key="4">
    <source>
        <dbReference type="Proteomes" id="UP000095751"/>
    </source>
</evidence>
<dbReference type="InterPro" id="IPR027417">
    <property type="entry name" value="P-loop_NTPase"/>
</dbReference>
<dbReference type="GO" id="GO:0043596">
    <property type="term" value="C:nuclear replication fork"/>
    <property type="evidence" value="ECO:0007669"/>
    <property type="project" value="TreeGrafter"/>
</dbReference>
<proteinExistence type="predicted"/>
<feature type="non-terminal residue" evidence="3">
    <location>
        <position position="1"/>
    </location>
</feature>
<dbReference type="PROSITE" id="PS51194">
    <property type="entry name" value="HELICASE_CTER"/>
    <property type="match status" value="1"/>
</dbReference>
<name>A0A1E7F6W9_9STRA</name>